<accession>A0A6J4HUS8</accession>
<organism evidence="1">
    <name type="scientific">uncultured Chthoniobacterales bacterium</name>
    <dbReference type="NCBI Taxonomy" id="1836801"/>
    <lineage>
        <taxon>Bacteria</taxon>
        <taxon>Pseudomonadati</taxon>
        <taxon>Verrucomicrobiota</taxon>
        <taxon>Spartobacteria</taxon>
        <taxon>Chthoniobacterales</taxon>
        <taxon>environmental samples</taxon>
    </lineage>
</organism>
<feature type="non-terminal residue" evidence="1">
    <location>
        <position position="43"/>
    </location>
</feature>
<protein>
    <submittedName>
        <fullName evidence="1">Uncharacterized protein</fullName>
    </submittedName>
</protein>
<dbReference type="EMBL" id="CADCTA010000055">
    <property type="protein sequence ID" value="CAA9233979.1"/>
    <property type="molecule type" value="Genomic_DNA"/>
</dbReference>
<sequence length="43" mass="4913">ARLRFGFPFRHGGVVPWRDAAVRHRTVLSAGGRRRTRISARLV</sequence>
<dbReference type="AlphaFoldDB" id="A0A6J4HUS8"/>
<name>A0A6J4HUS8_9BACT</name>
<evidence type="ECO:0000313" key="1">
    <source>
        <dbReference type="EMBL" id="CAA9233979.1"/>
    </source>
</evidence>
<proteinExistence type="predicted"/>
<feature type="non-terminal residue" evidence="1">
    <location>
        <position position="1"/>
    </location>
</feature>
<reference evidence="1" key="1">
    <citation type="submission" date="2020-02" db="EMBL/GenBank/DDBJ databases">
        <authorList>
            <person name="Meier V. D."/>
        </authorList>
    </citation>
    <scope>NUCLEOTIDE SEQUENCE</scope>
    <source>
        <strain evidence="1">AVDCRST_MAG42</strain>
    </source>
</reference>
<gene>
    <name evidence="1" type="ORF">AVDCRST_MAG42-1290</name>
</gene>